<evidence type="ECO:0000256" key="5">
    <source>
        <dbReference type="ARBA" id="ARBA00023288"/>
    </source>
</evidence>
<dbReference type="GO" id="GO:0016197">
    <property type="term" value="P:endosomal transport"/>
    <property type="evidence" value="ECO:0007669"/>
    <property type="project" value="UniProtKB-ARBA"/>
</dbReference>
<dbReference type="NCBIfam" id="TIGR00231">
    <property type="entry name" value="small_GTP"/>
    <property type="match status" value="1"/>
</dbReference>
<dbReference type="AlphaFoldDB" id="A0A067TSQ5"/>
<organism evidence="9 10">
    <name type="scientific">Galerina marginata (strain CBS 339.88)</name>
    <dbReference type="NCBI Taxonomy" id="685588"/>
    <lineage>
        <taxon>Eukaryota</taxon>
        <taxon>Fungi</taxon>
        <taxon>Dikarya</taxon>
        <taxon>Basidiomycota</taxon>
        <taxon>Agaricomycotina</taxon>
        <taxon>Agaricomycetes</taxon>
        <taxon>Agaricomycetidae</taxon>
        <taxon>Agaricales</taxon>
        <taxon>Agaricineae</taxon>
        <taxon>Strophariaceae</taxon>
        <taxon>Galerina</taxon>
    </lineage>
</organism>
<evidence type="ECO:0000313" key="9">
    <source>
        <dbReference type="EMBL" id="KDR81963.1"/>
    </source>
</evidence>
<reference evidence="10" key="1">
    <citation type="journal article" date="2014" name="Proc. Natl. Acad. Sci. U.S.A.">
        <title>Extensive sampling of basidiomycete genomes demonstrates inadequacy of the white-rot/brown-rot paradigm for wood decay fungi.</title>
        <authorList>
            <person name="Riley R."/>
            <person name="Salamov A.A."/>
            <person name="Brown D.W."/>
            <person name="Nagy L.G."/>
            <person name="Floudas D."/>
            <person name="Held B.W."/>
            <person name="Levasseur A."/>
            <person name="Lombard V."/>
            <person name="Morin E."/>
            <person name="Otillar R."/>
            <person name="Lindquist E.A."/>
            <person name="Sun H."/>
            <person name="LaButti K.M."/>
            <person name="Schmutz J."/>
            <person name="Jabbour D."/>
            <person name="Luo H."/>
            <person name="Baker S.E."/>
            <person name="Pisabarro A.G."/>
            <person name="Walton J.D."/>
            <person name="Blanchette R.A."/>
            <person name="Henrissat B."/>
            <person name="Martin F."/>
            <person name="Cullen D."/>
            <person name="Hibbett D.S."/>
            <person name="Grigoriev I.V."/>
        </authorList>
    </citation>
    <scope>NUCLEOTIDE SEQUENCE [LARGE SCALE GENOMIC DNA]</scope>
    <source>
        <strain evidence="10">CBS 339.88</strain>
    </source>
</reference>
<dbReference type="InterPro" id="IPR005225">
    <property type="entry name" value="Small_GTP-bd"/>
</dbReference>
<evidence type="ECO:0000256" key="3">
    <source>
        <dbReference type="ARBA" id="ARBA00023134"/>
    </source>
</evidence>
<dbReference type="PRINTS" id="PR00449">
    <property type="entry name" value="RASTRNSFRMNG"/>
</dbReference>
<dbReference type="FunFam" id="3.40.50.300:FF:000067">
    <property type="entry name" value="ras-related protein RABA1f"/>
    <property type="match status" value="1"/>
</dbReference>
<evidence type="ECO:0000256" key="4">
    <source>
        <dbReference type="ARBA" id="ARBA00023136"/>
    </source>
</evidence>
<accession>A0A067TSQ5</accession>
<keyword evidence="6" id="KW-0636">Prenylation</keyword>
<feature type="region of interest" description="Disordered" evidence="8">
    <location>
        <begin position="191"/>
        <end position="219"/>
    </location>
</feature>
<dbReference type="STRING" id="685588.A0A067TSQ5"/>
<dbReference type="PROSITE" id="PS51421">
    <property type="entry name" value="RAS"/>
    <property type="match status" value="1"/>
</dbReference>
<keyword evidence="2" id="KW-0547">Nucleotide-binding</keyword>
<dbReference type="PROSITE" id="PS51419">
    <property type="entry name" value="RAB"/>
    <property type="match status" value="1"/>
</dbReference>
<dbReference type="CDD" id="cd01868">
    <property type="entry name" value="Rab11_like"/>
    <property type="match status" value="1"/>
</dbReference>
<keyword evidence="3" id="KW-0342">GTP-binding</keyword>
<dbReference type="Gene3D" id="3.40.50.300">
    <property type="entry name" value="P-loop containing nucleotide triphosphate hydrolases"/>
    <property type="match status" value="1"/>
</dbReference>
<dbReference type="GO" id="GO:0000139">
    <property type="term" value="C:Golgi membrane"/>
    <property type="evidence" value="ECO:0007669"/>
    <property type="project" value="UniProtKB-SubCell"/>
</dbReference>
<evidence type="ECO:0000313" key="10">
    <source>
        <dbReference type="Proteomes" id="UP000027222"/>
    </source>
</evidence>
<keyword evidence="10" id="KW-1185">Reference proteome</keyword>
<evidence type="ECO:0000256" key="6">
    <source>
        <dbReference type="ARBA" id="ARBA00023289"/>
    </source>
</evidence>
<dbReference type="PANTHER" id="PTHR47979">
    <property type="entry name" value="DRAB11-RELATED"/>
    <property type="match status" value="1"/>
</dbReference>
<evidence type="ECO:0000256" key="7">
    <source>
        <dbReference type="ARBA" id="ARBA00037794"/>
    </source>
</evidence>
<dbReference type="SMART" id="SM00175">
    <property type="entry name" value="RAB"/>
    <property type="match status" value="1"/>
</dbReference>
<comment type="subcellular location">
    <subcellularLocation>
        <location evidence="7">Golgi apparatus membrane</location>
        <topology evidence="7">Lipid-anchor</topology>
    </subcellularLocation>
</comment>
<name>A0A067TSQ5_GALM3</name>
<dbReference type="GO" id="GO:0005525">
    <property type="term" value="F:GTP binding"/>
    <property type="evidence" value="ECO:0007669"/>
    <property type="project" value="UniProtKB-KW"/>
</dbReference>
<dbReference type="Pfam" id="PF00071">
    <property type="entry name" value="Ras"/>
    <property type="match status" value="1"/>
</dbReference>
<dbReference type="GO" id="GO:0003924">
    <property type="term" value="F:GTPase activity"/>
    <property type="evidence" value="ECO:0007669"/>
    <property type="project" value="InterPro"/>
</dbReference>
<comment type="similarity">
    <text evidence="1">Belongs to the small GTPase superfamily. Rab family.</text>
</comment>
<evidence type="ECO:0000256" key="1">
    <source>
        <dbReference type="ARBA" id="ARBA00006270"/>
    </source>
</evidence>
<protein>
    <submittedName>
        <fullName evidence="9">Uncharacterized protein</fullName>
    </submittedName>
</protein>
<dbReference type="SMART" id="SM00176">
    <property type="entry name" value="RAN"/>
    <property type="match status" value="1"/>
</dbReference>
<dbReference type="Proteomes" id="UP000027222">
    <property type="component" value="Unassembled WGS sequence"/>
</dbReference>
<sequence>MADGSNYDYLFKIVLIGDSGVGKTDPVNSCPSYPVLSRFTRNEFNLQSKSTIGVEFATRSINVDGKTLKAQIWDTAGQERYRAITAAYYRGAVGALLVYDISKHGTYASVARWLKELRDHADSNIVIMLVGNKSDLNHLRAVPTDEAKAFSAENGLSFIETSALDASNVESAFQTILTDIYRIVSSKSLESSTSNIEPPKASISVGPTTDSNPAKPGCC</sequence>
<dbReference type="SUPFAM" id="SSF52540">
    <property type="entry name" value="P-loop containing nucleoside triphosphate hydrolases"/>
    <property type="match status" value="1"/>
</dbReference>
<dbReference type="GO" id="GO:0006887">
    <property type="term" value="P:exocytosis"/>
    <property type="evidence" value="ECO:0007669"/>
    <property type="project" value="UniProtKB-ARBA"/>
</dbReference>
<gene>
    <name evidence="9" type="ORF">GALMADRAFT_135346</name>
</gene>
<dbReference type="OrthoDB" id="9989112at2759"/>
<keyword evidence="4" id="KW-0472">Membrane</keyword>
<dbReference type="HOGENOM" id="CLU_041217_23_0_1"/>
<dbReference type="SMART" id="SM00173">
    <property type="entry name" value="RAS"/>
    <property type="match status" value="1"/>
</dbReference>
<keyword evidence="5" id="KW-0449">Lipoprotein</keyword>
<dbReference type="EMBL" id="KL142370">
    <property type="protein sequence ID" value="KDR81963.1"/>
    <property type="molecule type" value="Genomic_DNA"/>
</dbReference>
<dbReference type="SMART" id="SM00174">
    <property type="entry name" value="RHO"/>
    <property type="match status" value="1"/>
</dbReference>
<evidence type="ECO:0000256" key="8">
    <source>
        <dbReference type="SAM" id="MobiDB-lite"/>
    </source>
</evidence>
<dbReference type="InterPro" id="IPR027417">
    <property type="entry name" value="P-loop_NTPase"/>
</dbReference>
<dbReference type="InterPro" id="IPR001806">
    <property type="entry name" value="Small_GTPase"/>
</dbReference>
<proteinExistence type="inferred from homology"/>
<evidence type="ECO:0000256" key="2">
    <source>
        <dbReference type="ARBA" id="ARBA00022741"/>
    </source>
</evidence>
<dbReference type="InterPro" id="IPR050209">
    <property type="entry name" value="Rab_GTPases_membrane_traffic"/>
</dbReference>